<dbReference type="Gene3D" id="3.40.50.720">
    <property type="entry name" value="NAD(P)-binding Rossmann-like Domain"/>
    <property type="match status" value="1"/>
</dbReference>
<gene>
    <name evidence="3" type="primary">mviM</name>
    <name evidence="3" type="ORF">NCTC13038_01934</name>
</gene>
<accession>A0A485BC90</accession>
<sequence length="307" mass="34064">MTAKLRVGVVGLGGIAQKAWLPVLGAADGWTLQAAWSPGKEKALRVCETWRIPYADSLEQLAAQCDAVFVHTSTASHFEVVSRLLGAGVHVCVDKPLADKLSDAESLVELAARRGLTLMVGFNRRFAPLYRELKAHLDDAASLRMDKHRSDSVGHDLRFTLLDDYLHVVDTALWLAGGKARLSGGLLQTTAQGEMLYAEHHFSSSQLEVTTSMHRRAGSQREWVQAVTDGGLYEVRDMREWHEERGQGVVQRPVPGWQTTLEQRGFVGCARHFIECVQNQTVPETAGEQALLAQRIVEKLWREAMSE</sequence>
<dbReference type="GO" id="GO:0000166">
    <property type="term" value="F:nucleotide binding"/>
    <property type="evidence" value="ECO:0007669"/>
    <property type="project" value="InterPro"/>
</dbReference>
<dbReference type="Pfam" id="PF21378">
    <property type="entry name" value="YceM-like_C"/>
    <property type="match status" value="1"/>
</dbReference>
<dbReference type="SUPFAM" id="SSF55347">
    <property type="entry name" value="Glyceraldehyde-3-phosphate dehydrogenase-like, C-terminal domain"/>
    <property type="match status" value="1"/>
</dbReference>
<evidence type="ECO:0000259" key="2">
    <source>
        <dbReference type="Pfam" id="PF21378"/>
    </source>
</evidence>
<dbReference type="PANTHER" id="PTHR43708">
    <property type="entry name" value="CONSERVED EXPRESSED OXIDOREDUCTASE (EUROFUNG)"/>
    <property type="match status" value="1"/>
</dbReference>
<dbReference type="Pfam" id="PF01408">
    <property type="entry name" value="GFO_IDH_MocA"/>
    <property type="match status" value="1"/>
</dbReference>
<dbReference type="EMBL" id="CAADJG010000002">
    <property type="protein sequence ID" value="VFS69903.1"/>
    <property type="molecule type" value="Genomic_DNA"/>
</dbReference>
<dbReference type="InterPro" id="IPR000683">
    <property type="entry name" value="Gfo/Idh/MocA-like_OxRdtase_N"/>
</dbReference>
<protein>
    <submittedName>
        <fullName evidence="3">Virulence factor mviM homolog</fullName>
    </submittedName>
</protein>
<dbReference type="Proteomes" id="UP000332594">
    <property type="component" value="Unassembled WGS sequence"/>
</dbReference>
<feature type="domain" description="YceM-like C-terminal" evidence="2">
    <location>
        <begin position="128"/>
        <end position="245"/>
    </location>
</feature>
<dbReference type="PANTHER" id="PTHR43708:SF4">
    <property type="entry name" value="OXIDOREDUCTASE YCEM-RELATED"/>
    <property type="match status" value="1"/>
</dbReference>
<reference evidence="3 4" key="1">
    <citation type="submission" date="2019-03" db="EMBL/GenBank/DDBJ databases">
        <authorList>
            <consortium name="Pathogen Informatics"/>
        </authorList>
    </citation>
    <scope>NUCLEOTIDE SEQUENCE [LARGE SCALE GENOMIC DNA]</scope>
    <source>
        <strain evidence="3 4">NCTC13038</strain>
    </source>
</reference>
<dbReference type="SUPFAM" id="SSF51735">
    <property type="entry name" value="NAD(P)-binding Rossmann-fold domains"/>
    <property type="match status" value="1"/>
</dbReference>
<evidence type="ECO:0000313" key="4">
    <source>
        <dbReference type="Proteomes" id="UP000332594"/>
    </source>
</evidence>
<name>A0A485BC90_RAOTE</name>
<organism evidence="3 4">
    <name type="scientific">Raoultella terrigena</name>
    <name type="common">Klebsiella terrigena</name>
    <dbReference type="NCBI Taxonomy" id="577"/>
    <lineage>
        <taxon>Bacteria</taxon>
        <taxon>Pseudomonadati</taxon>
        <taxon>Pseudomonadota</taxon>
        <taxon>Gammaproteobacteria</taxon>
        <taxon>Enterobacterales</taxon>
        <taxon>Enterobacteriaceae</taxon>
        <taxon>Klebsiella/Raoultella group</taxon>
        <taxon>Raoultella</taxon>
    </lineage>
</organism>
<proteinExistence type="predicted"/>
<dbReference type="InterPro" id="IPR036291">
    <property type="entry name" value="NAD(P)-bd_dom_sf"/>
</dbReference>
<dbReference type="Gene3D" id="3.30.360.10">
    <property type="entry name" value="Dihydrodipicolinate Reductase, domain 2"/>
    <property type="match status" value="1"/>
</dbReference>
<dbReference type="InterPro" id="IPR048477">
    <property type="entry name" value="YceM-like_C"/>
</dbReference>
<dbReference type="InterPro" id="IPR051317">
    <property type="entry name" value="Gfo/Idh/MocA_oxidoreduct"/>
</dbReference>
<dbReference type="AlphaFoldDB" id="A0A485BC90"/>
<dbReference type="RefSeq" id="WP_134525542.1">
    <property type="nucleotide sequence ID" value="NZ_BJNO01000002.1"/>
</dbReference>
<feature type="domain" description="Gfo/Idh/MocA-like oxidoreductase N-terminal" evidence="1">
    <location>
        <begin position="5"/>
        <end position="122"/>
    </location>
</feature>
<evidence type="ECO:0000259" key="1">
    <source>
        <dbReference type="Pfam" id="PF01408"/>
    </source>
</evidence>
<evidence type="ECO:0000313" key="3">
    <source>
        <dbReference type="EMBL" id="VFS69903.1"/>
    </source>
</evidence>